<comment type="caution">
    <text evidence="2">The sequence shown here is derived from an EMBL/GenBank/DDBJ whole genome shotgun (WGS) entry which is preliminary data.</text>
</comment>
<proteinExistence type="predicted"/>
<keyword evidence="1" id="KW-0472">Membrane</keyword>
<reference evidence="2 3" key="1">
    <citation type="submission" date="2017-07" db="EMBL/GenBank/DDBJ databases">
        <title>Isolation and whole genome analysis of endospore-forming bacteria from heroin.</title>
        <authorList>
            <person name="Kalinowski J."/>
            <person name="Ahrens B."/>
            <person name="Al-Dilaimi A."/>
            <person name="Winkler A."/>
            <person name="Wibberg D."/>
            <person name="Schleenbecker U."/>
            <person name="Ruckert C."/>
            <person name="Wolfel R."/>
            <person name="Grass G."/>
        </authorList>
    </citation>
    <scope>NUCLEOTIDE SEQUENCE [LARGE SCALE GENOMIC DNA]</scope>
    <source>
        <strain evidence="2 3">7521-2</strain>
    </source>
</reference>
<organism evidence="2 3">
    <name type="scientific">Niallia circulans</name>
    <name type="common">Bacillus circulans</name>
    <dbReference type="NCBI Taxonomy" id="1397"/>
    <lineage>
        <taxon>Bacteria</taxon>
        <taxon>Bacillati</taxon>
        <taxon>Bacillota</taxon>
        <taxon>Bacilli</taxon>
        <taxon>Bacillales</taxon>
        <taxon>Bacillaceae</taxon>
        <taxon>Niallia</taxon>
    </lineage>
</organism>
<feature type="transmembrane region" description="Helical" evidence="1">
    <location>
        <begin position="7"/>
        <end position="24"/>
    </location>
</feature>
<keyword evidence="1" id="KW-0812">Transmembrane</keyword>
<feature type="transmembrane region" description="Helical" evidence="1">
    <location>
        <begin position="30"/>
        <end position="53"/>
    </location>
</feature>
<evidence type="ECO:0000256" key="1">
    <source>
        <dbReference type="SAM" id="Phobius"/>
    </source>
</evidence>
<sequence>MNFIKAYLISIVYYIIVFSLIFIYQFGTEYIITMIFYQVIYLSVIVIILSMILEQIIIFKNHSKLYVMFAGFLFGILISILFGVSNTNNLEFLYNLLLGVIFSVGSLIFTSIRNKKKIKR</sequence>
<dbReference type="Proteomes" id="UP000216961">
    <property type="component" value="Unassembled WGS sequence"/>
</dbReference>
<dbReference type="EMBL" id="NPBQ01000148">
    <property type="protein sequence ID" value="PAD80626.1"/>
    <property type="molecule type" value="Genomic_DNA"/>
</dbReference>
<accession>A0AA91TNQ7</accession>
<dbReference type="AlphaFoldDB" id="A0AA91TNQ7"/>
<feature type="transmembrane region" description="Helical" evidence="1">
    <location>
        <begin position="65"/>
        <end position="86"/>
    </location>
</feature>
<evidence type="ECO:0000313" key="3">
    <source>
        <dbReference type="Proteomes" id="UP000216961"/>
    </source>
</evidence>
<gene>
    <name evidence="2" type="ORF">CHH57_23980</name>
</gene>
<feature type="transmembrane region" description="Helical" evidence="1">
    <location>
        <begin position="92"/>
        <end position="112"/>
    </location>
</feature>
<evidence type="ECO:0000313" key="2">
    <source>
        <dbReference type="EMBL" id="PAD80626.1"/>
    </source>
</evidence>
<name>A0AA91TNQ7_NIACI</name>
<protein>
    <submittedName>
        <fullName evidence="2">Uncharacterized protein</fullName>
    </submittedName>
</protein>
<keyword evidence="1" id="KW-1133">Transmembrane helix</keyword>